<sequence length="110" mass="13196">MDFDKSFGELLNEYNHIIDKDKEKKEYYKHKWDSYDIGNLTIMKCKGNNGDDYYTILNHENNVHVHSVSYSLTKRICRVYFDIKNNRPVKEKINIVRKKALKLFGTKVLY</sequence>
<gene>
    <name evidence="1" type="ORF">U729_3172</name>
</gene>
<proteinExistence type="predicted"/>
<name>A0A0A7G2R3_9CLOT</name>
<organism evidence="1 2">
    <name type="scientific">Clostridium baratii str. Sullivan</name>
    <dbReference type="NCBI Taxonomy" id="1415775"/>
    <lineage>
        <taxon>Bacteria</taxon>
        <taxon>Bacillati</taxon>
        <taxon>Bacillota</taxon>
        <taxon>Clostridia</taxon>
        <taxon>Eubacteriales</taxon>
        <taxon>Clostridiaceae</taxon>
        <taxon>Clostridium</taxon>
    </lineage>
</organism>
<evidence type="ECO:0000313" key="1">
    <source>
        <dbReference type="EMBL" id="AIY85295.1"/>
    </source>
</evidence>
<evidence type="ECO:0000313" key="2">
    <source>
        <dbReference type="Proteomes" id="UP000030635"/>
    </source>
</evidence>
<dbReference type="RefSeq" id="WP_040113692.1">
    <property type="nucleotide sequence ID" value="NZ_CP006906.1"/>
</dbReference>
<keyword evidence="2" id="KW-1185">Reference proteome</keyword>
<reference evidence="1 2" key="1">
    <citation type="journal article" date="2015" name="Infect. Genet. Evol.">
        <title>Genomic sequences of six botulinum neurotoxin-producing strains representing three clostridial species illustrate the mobility and diversity of botulinum neurotoxin genes.</title>
        <authorList>
            <person name="Smith T.J."/>
            <person name="Hill K.K."/>
            <person name="Xie G."/>
            <person name="Foley B.T."/>
            <person name="Williamson C.H."/>
            <person name="Foster J.T."/>
            <person name="Johnson S.L."/>
            <person name="Chertkov O."/>
            <person name="Teshima H."/>
            <person name="Gibbons H.S."/>
            <person name="Johnsky L.A."/>
            <person name="Karavis M.A."/>
            <person name="Smith L.A."/>
        </authorList>
    </citation>
    <scope>NUCLEOTIDE SEQUENCE [LARGE SCALE GENOMIC DNA]</scope>
    <source>
        <strain evidence="1">Sullivan</strain>
        <plasmid evidence="2">Plasmid pCBJ</plasmid>
    </source>
</reference>
<geneLocation type="plasmid" evidence="1 2">
    <name>pCBJ</name>
</geneLocation>
<dbReference type="EMBL" id="CP006906">
    <property type="protein sequence ID" value="AIY85295.1"/>
    <property type="molecule type" value="Genomic_DNA"/>
</dbReference>
<protein>
    <submittedName>
        <fullName evidence="1">Uncharacterized protein</fullName>
    </submittedName>
</protein>
<dbReference type="AlphaFoldDB" id="A0A0A7G2R3"/>
<dbReference type="HOGENOM" id="CLU_2166542_0_0_9"/>
<keyword evidence="1" id="KW-0614">Plasmid</keyword>
<dbReference type="KEGG" id="cbv:U729_3172"/>
<dbReference type="Proteomes" id="UP000030635">
    <property type="component" value="Plasmid pCBJ"/>
</dbReference>
<accession>A0A0A7G2R3</accession>